<keyword evidence="1" id="KW-0472">Membrane</keyword>
<dbReference type="EMBL" id="JACAZI010000020">
    <property type="protein sequence ID" value="KAF7339213.1"/>
    <property type="molecule type" value="Genomic_DNA"/>
</dbReference>
<keyword evidence="3" id="KW-1185">Reference proteome</keyword>
<proteinExistence type="predicted"/>
<comment type="caution">
    <text evidence="2">The sequence shown here is derived from an EMBL/GenBank/DDBJ whole genome shotgun (WGS) entry which is preliminary data.</text>
</comment>
<evidence type="ECO:0000313" key="2">
    <source>
        <dbReference type="EMBL" id="KAF7339213.1"/>
    </source>
</evidence>
<gene>
    <name evidence="2" type="ORF">MVEN_01998700</name>
</gene>
<dbReference type="Proteomes" id="UP000620124">
    <property type="component" value="Unassembled WGS sequence"/>
</dbReference>
<evidence type="ECO:0000256" key="1">
    <source>
        <dbReference type="SAM" id="Phobius"/>
    </source>
</evidence>
<reference evidence="2" key="1">
    <citation type="submission" date="2020-05" db="EMBL/GenBank/DDBJ databases">
        <title>Mycena genomes resolve the evolution of fungal bioluminescence.</title>
        <authorList>
            <person name="Tsai I.J."/>
        </authorList>
    </citation>
    <scope>NUCLEOTIDE SEQUENCE</scope>
    <source>
        <strain evidence="2">CCC161011</strain>
    </source>
</reference>
<sequence length="128" mass="14593">MFANTSVFCHVQDLVNSPAMACTVIFVNIPMFHHAQDPHNLLDSLLAFIDFTFPGWKDIIITIPFCLSITIAICIVFVSTAERSKKPITLVHPTIHLLRNRPDFGNRNKLIHQLVHIVMENVDSLWNM</sequence>
<name>A0A8H6XDA2_9AGAR</name>
<dbReference type="OrthoDB" id="10660165at2759"/>
<accession>A0A8H6XDA2</accession>
<organism evidence="2 3">
    <name type="scientific">Mycena venus</name>
    <dbReference type="NCBI Taxonomy" id="2733690"/>
    <lineage>
        <taxon>Eukaryota</taxon>
        <taxon>Fungi</taxon>
        <taxon>Dikarya</taxon>
        <taxon>Basidiomycota</taxon>
        <taxon>Agaricomycotina</taxon>
        <taxon>Agaricomycetes</taxon>
        <taxon>Agaricomycetidae</taxon>
        <taxon>Agaricales</taxon>
        <taxon>Marasmiineae</taxon>
        <taxon>Mycenaceae</taxon>
        <taxon>Mycena</taxon>
    </lineage>
</organism>
<keyword evidence="1" id="KW-0812">Transmembrane</keyword>
<evidence type="ECO:0000313" key="3">
    <source>
        <dbReference type="Proteomes" id="UP000620124"/>
    </source>
</evidence>
<protein>
    <submittedName>
        <fullName evidence="2">Uncharacterized protein</fullName>
    </submittedName>
</protein>
<keyword evidence="1" id="KW-1133">Transmembrane helix</keyword>
<dbReference type="AlphaFoldDB" id="A0A8H6XDA2"/>
<feature type="transmembrane region" description="Helical" evidence="1">
    <location>
        <begin position="59"/>
        <end position="78"/>
    </location>
</feature>